<evidence type="ECO:0000256" key="1">
    <source>
        <dbReference type="ARBA" id="ARBA00008324"/>
    </source>
</evidence>
<dbReference type="InterPro" id="IPR006683">
    <property type="entry name" value="Thioestr_dom"/>
</dbReference>
<keyword evidence="2" id="KW-0378">Hydrolase</keyword>
<dbReference type="GO" id="GO:0061522">
    <property type="term" value="F:1,4-dihydroxy-2-naphthoyl-CoA thioesterase activity"/>
    <property type="evidence" value="ECO:0007669"/>
    <property type="project" value="TreeGrafter"/>
</dbReference>
<dbReference type="PANTHER" id="PTHR43240">
    <property type="entry name" value="1,4-DIHYDROXY-2-NAPHTHOYL-COA THIOESTERASE 1"/>
    <property type="match status" value="1"/>
</dbReference>
<accession>A0A9X0UIF8</accession>
<sequence length="141" mass="15266">MWKQQVSLEEFTAKHAQTLPGLLGIQLSEIGPDFARATMPVDSRHIQPFGLLHGGCSVVLAETLGSYCSLMCVEPGKACVGIEINASHLAAVQVGDLVEAVCRPIRIGRTLHVWQIELCRSDGVLSCVARLTTTIQDRRDG</sequence>
<dbReference type="AlphaFoldDB" id="A0A9X0UIF8"/>
<name>A0A9X0UIF8_9PROT</name>
<dbReference type="InterPro" id="IPR029069">
    <property type="entry name" value="HotDog_dom_sf"/>
</dbReference>
<feature type="domain" description="Thioesterase" evidence="3">
    <location>
        <begin position="49"/>
        <end position="127"/>
    </location>
</feature>
<dbReference type="Pfam" id="PF03061">
    <property type="entry name" value="4HBT"/>
    <property type="match status" value="1"/>
</dbReference>
<gene>
    <name evidence="4" type="ORF">H7965_17260</name>
</gene>
<dbReference type="Proteomes" id="UP000600101">
    <property type="component" value="Unassembled WGS sequence"/>
</dbReference>
<keyword evidence="5" id="KW-1185">Reference proteome</keyword>
<comment type="caution">
    <text evidence="4">The sequence shown here is derived from an EMBL/GenBank/DDBJ whole genome shotgun (WGS) entry which is preliminary data.</text>
</comment>
<dbReference type="SUPFAM" id="SSF54637">
    <property type="entry name" value="Thioesterase/thiol ester dehydrase-isomerase"/>
    <property type="match status" value="1"/>
</dbReference>
<dbReference type="NCBIfam" id="TIGR00369">
    <property type="entry name" value="unchar_dom_1"/>
    <property type="match status" value="1"/>
</dbReference>
<evidence type="ECO:0000313" key="4">
    <source>
        <dbReference type="EMBL" id="MBC4017065.1"/>
    </source>
</evidence>
<dbReference type="GO" id="GO:0005829">
    <property type="term" value="C:cytosol"/>
    <property type="evidence" value="ECO:0007669"/>
    <property type="project" value="TreeGrafter"/>
</dbReference>
<dbReference type="Gene3D" id="3.10.129.10">
    <property type="entry name" value="Hotdog Thioesterase"/>
    <property type="match status" value="1"/>
</dbReference>
<evidence type="ECO:0000313" key="5">
    <source>
        <dbReference type="Proteomes" id="UP000600101"/>
    </source>
</evidence>
<comment type="similarity">
    <text evidence="1">Belongs to the thioesterase PaaI family.</text>
</comment>
<reference evidence="4" key="1">
    <citation type="submission" date="2020-08" db="EMBL/GenBank/DDBJ databases">
        <authorList>
            <person name="Hu Y."/>
            <person name="Nguyen S.V."/>
            <person name="Li F."/>
            <person name="Fanning S."/>
        </authorList>
    </citation>
    <scope>NUCLEOTIDE SEQUENCE</scope>
    <source>
        <strain evidence="4">SYSU D8009</strain>
    </source>
</reference>
<evidence type="ECO:0000256" key="2">
    <source>
        <dbReference type="ARBA" id="ARBA00022801"/>
    </source>
</evidence>
<dbReference type="InterPro" id="IPR003736">
    <property type="entry name" value="PAAI_dom"/>
</dbReference>
<dbReference type="CDD" id="cd03443">
    <property type="entry name" value="PaaI_thioesterase"/>
    <property type="match status" value="1"/>
</dbReference>
<dbReference type="EMBL" id="JACOMF010000022">
    <property type="protein sequence ID" value="MBC4017065.1"/>
    <property type="molecule type" value="Genomic_DNA"/>
</dbReference>
<organism evidence="4 5">
    <name type="scientific">Siccirubricoccus deserti</name>
    <dbReference type="NCBI Taxonomy" id="2013562"/>
    <lineage>
        <taxon>Bacteria</taxon>
        <taxon>Pseudomonadati</taxon>
        <taxon>Pseudomonadota</taxon>
        <taxon>Alphaproteobacteria</taxon>
        <taxon>Acetobacterales</taxon>
        <taxon>Roseomonadaceae</taxon>
        <taxon>Siccirubricoccus</taxon>
    </lineage>
</organism>
<evidence type="ECO:0000259" key="3">
    <source>
        <dbReference type="Pfam" id="PF03061"/>
    </source>
</evidence>
<protein>
    <submittedName>
        <fullName evidence="4">PaaI family thioesterase</fullName>
    </submittedName>
</protein>
<proteinExistence type="inferred from homology"/>
<dbReference type="PANTHER" id="PTHR43240:SF5">
    <property type="entry name" value="1,4-DIHYDROXY-2-NAPHTHOYL-COA THIOESTERASE 1"/>
    <property type="match status" value="1"/>
</dbReference>